<evidence type="ECO:0000313" key="2">
    <source>
        <dbReference type="Proteomes" id="UP001060085"/>
    </source>
</evidence>
<organism evidence="1 2">
    <name type="scientific">Catharanthus roseus</name>
    <name type="common">Madagascar periwinkle</name>
    <name type="synonym">Vinca rosea</name>
    <dbReference type="NCBI Taxonomy" id="4058"/>
    <lineage>
        <taxon>Eukaryota</taxon>
        <taxon>Viridiplantae</taxon>
        <taxon>Streptophyta</taxon>
        <taxon>Embryophyta</taxon>
        <taxon>Tracheophyta</taxon>
        <taxon>Spermatophyta</taxon>
        <taxon>Magnoliopsida</taxon>
        <taxon>eudicotyledons</taxon>
        <taxon>Gunneridae</taxon>
        <taxon>Pentapetalae</taxon>
        <taxon>asterids</taxon>
        <taxon>lamiids</taxon>
        <taxon>Gentianales</taxon>
        <taxon>Apocynaceae</taxon>
        <taxon>Rauvolfioideae</taxon>
        <taxon>Vinceae</taxon>
        <taxon>Catharanthinae</taxon>
        <taxon>Catharanthus</taxon>
    </lineage>
</organism>
<accession>A0ACC0C9X3</accession>
<reference evidence="2" key="1">
    <citation type="journal article" date="2023" name="Nat. Plants">
        <title>Single-cell RNA sequencing provides a high-resolution roadmap for understanding the multicellular compartmentation of specialized metabolism.</title>
        <authorList>
            <person name="Sun S."/>
            <person name="Shen X."/>
            <person name="Li Y."/>
            <person name="Li Y."/>
            <person name="Wang S."/>
            <person name="Li R."/>
            <person name="Zhang H."/>
            <person name="Shen G."/>
            <person name="Guo B."/>
            <person name="Wei J."/>
            <person name="Xu J."/>
            <person name="St-Pierre B."/>
            <person name="Chen S."/>
            <person name="Sun C."/>
        </authorList>
    </citation>
    <scope>NUCLEOTIDE SEQUENCE [LARGE SCALE GENOMIC DNA]</scope>
</reference>
<sequence length="395" mass="44881">MNRHSLPHFIEPSPFSLLPCNNDYPQPQPTSFTDFGNRSISSSLLLSLVFTSPFSLLSLFFLSSPFFAAGAPVLHVCCRNSEFPIRCCQNSDEKSYGARQKLDVKEMYARELHSKKRYPAYDPFFFAYQAKQVSYITYPSTKRQNIDWWAVLKSRPRVFNVPIVEVLFQEDVGIAKTLSVDRKIEYIGPLTHESGVSDMVDLIGGREDDVEEEDDFINNEMEWESEDKDNEEEVGFGDVEVSPVTLDTSTTSAHVPARPGQLVHTDAGVMPIPLITQQQPIRPIVTLGALPPARSNEGPDGFNLNHLNLVSLLHRQGHHRLNLSHRLHRLGYRHLRLSHLFHRSSPLLLVLSHPLLRHRHLLFSLGHPLVGLSVGVRRQKQNKIKLQKSTNRICT</sequence>
<dbReference type="EMBL" id="CM044701">
    <property type="protein sequence ID" value="KAI5681568.1"/>
    <property type="molecule type" value="Genomic_DNA"/>
</dbReference>
<comment type="caution">
    <text evidence="1">The sequence shown here is derived from an EMBL/GenBank/DDBJ whole genome shotgun (WGS) entry which is preliminary data.</text>
</comment>
<keyword evidence="2" id="KW-1185">Reference proteome</keyword>
<dbReference type="Proteomes" id="UP001060085">
    <property type="component" value="Linkage Group LG01"/>
</dbReference>
<protein>
    <submittedName>
        <fullName evidence="1">Uncharacterized protein</fullName>
    </submittedName>
</protein>
<evidence type="ECO:0000313" key="1">
    <source>
        <dbReference type="EMBL" id="KAI5681568.1"/>
    </source>
</evidence>
<gene>
    <name evidence="1" type="ORF">M9H77_02796</name>
</gene>
<name>A0ACC0C9X3_CATRO</name>
<proteinExistence type="predicted"/>